<comment type="caution">
    <text evidence="1">The sequence shown here is derived from an EMBL/GenBank/DDBJ whole genome shotgun (WGS) entry which is preliminary data.</text>
</comment>
<protein>
    <submittedName>
        <fullName evidence="1">Uncharacterized protein</fullName>
    </submittedName>
</protein>
<gene>
    <name evidence="1" type="ORF">S06H3_17008</name>
</gene>
<accession>X1KBV1</accession>
<organism evidence="1">
    <name type="scientific">marine sediment metagenome</name>
    <dbReference type="NCBI Taxonomy" id="412755"/>
    <lineage>
        <taxon>unclassified sequences</taxon>
        <taxon>metagenomes</taxon>
        <taxon>ecological metagenomes</taxon>
    </lineage>
</organism>
<reference evidence="1" key="1">
    <citation type="journal article" date="2014" name="Front. Microbiol.">
        <title>High frequency of phylogenetically diverse reductive dehalogenase-homologous genes in deep subseafloor sedimentary metagenomes.</title>
        <authorList>
            <person name="Kawai M."/>
            <person name="Futagami T."/>
            <person name="Toyoda A."/>
            <person name="Takaki Y."/>
            <person name="Nishi S."/>
            <person name="Hori S."/>
            <person name="Arai W."/>
            <person name="Tsubouchi T."/>
            <person name="Morono Y."/>
            <person name="Uchiyama I."/>
            <person name="Ito T."/>
            <person name="Fujiyama A."/>
            <person name="Inagaki F."/>
            <person name="Takami H."/>
        </authorList>
    </citation>
    <scope>NUCLEOTIDE SEQUENCE</scope>
    <source>
        <strain evidence="1">Expedition CK06-06</strain>
    </source>
</reference>
<dbReference type="AlphaFoldDB" id="X1KBV1"/>
<sequence>MVTPLVGYHHGVGVKAEWFVRDKGAVLPKIVLQAFVVGV</sequence>
<name>X1KBV1_9ZZZZ</name>
<evidence type="ECO:0000313" key="1">
    <source>
        <dbReference type="EMBL" id="GAI04098.1"/>
    </source>
</evidence>
<proteinExistence type="predicted"/>
<dbReference type="EMBL" id="BARV01008466">
    <property type="protein sequence ID" value="GAI04098.1"/>
    <property type="molecule type" value="Genomic_DNA"/>
</dbReference>